<dbReference type="CDD" id="cd00075">
    <property type="entry name" value="HATPase"/>
    <property type="match status" value="1"/>
</dbReference>
<evidence type="ECO:0000256" key="7">
    <source>
        <dbReference type="ARBA" id="ARBA00023012"/>
    </source>
</evidence>
<dbReference type="PRINTS" id="PR00344">
    <property type="entry name" value="BCTRLSENSOR"/>
</dbReference>
<reference evidence="11 12" key="1">
    <citation type="submission" date="2024-04" db="EMBL/GenBank/DDBJ databases">
        <title>Human intestinal bacterial collection.</title>
        <authorList>
            <person name="Pauvert C."/>
            <person name="Hitch T.C.A."/>
            <person name="Clavel T."/>
        </authorList>
    </citation>
    <scope>NUCLEOTIDE SEQUENCE [LARGE SCALE GENOMIC DNA]</scope>
    <source>
        <strain evidence="11 12">CLA-KB-H42</strain>
    </source>
</reference>
<evidence type="ECO:0000256" key="8">
    <source>
        <dbReference type="ARBA" id="ARBA00039401"/>
    </source>
</evidence>
<dbReference type="Proteomes" id="UP001487305">
    <property type="component" value="Unassembled WGS sequence"/>
</dbReference>
<dbReference type="SMART" id="SM00387">
    <property type="entry name" value="HATPase_c"/>
    <property type="match status" value="1"/>
</dbReference>
<evidence type="ECO:0000256" key="4">
    <source>
        <dbReference type="ARBA" id="ARBA00022553"/>
    </source>
</evidence>
<dbReference type="SUPFAM" id="SSF55874">
    <property type="entry name" value="ATPase domain of HSP90 chaperone/DNA topoisomerase II/histidine kinase"/>
    <property type="match status" value="1"/>
</dbReference>
<keyword evidence="7" id="KW-0902">Two-component regulatory system</keyword>
<feature type="domain" description="Histidine kinase" evidence="10">
    <location>
        <begin position="155"/>
        <end position="375"/>
    </location>
</feature>
<organism evidence="11 12">
    <name type="scientific">Raoultibacter massiliensis</name>
    <dbReference type="NCBI Taxonomy" id="1852371"/>
    <lineage>
        <taxon>Bacteria</taxon>
        <taxon>Bacillati</taxon>
        <taxon>Actinomycetota</taxon>
        <taxon>Coriobacteriia</taxon>
        <taxon>Eggerthellales</taxon>
        <taxon>Eggerthellaceae</taxon>
        <taxon>Raoultibacter</taxon>
    </lineage>
</organism>
<comment type="caution">
    <text evidence="11">The sequence shown here is derived from an EMBL/GenBank/DDBJ whole genome shotgun (WGS) entry which is preliminary data.</text>
</comment>
<dbReference type="SMART" id="SM00388">
    <property type="entry name" value="HisKA"/>
    <property type="match status" value="1"/>
</dbReference>
<evidence type="ECO:0000259" key="10">
    <source>
        <dbReference type="PROSITE" id="PS50109"/>
    </source>
</evidence>
<dbReference type="RefSeq" id="WP_349227323.1">
    <property type="nucleotide sequence ID" value="NZ_DBFADM010000007.1"/>
</dbReference>
<dbReference type="Pfam" id="PF02518">
    <property type="entry name" value="HATPase_c"/>
    <property type="match status" value="1"/>
</dbReference>
<dbReference type="EC" id="2.7.13.3" evidence="3"/>
<keyword evidence="9" id="KW-0812">Transmembrane</keyword>
<dbReference type="CDD" id="cd00082">
    <property type="entry name" value="HisKA"/>
    <property type="match status" value="1"/>
</dbReference>
<sequence length="376" mass="41925">MSSTYANDQTKTLRRSILWRTILNAVLFTAVYAAAVFLVELFKPALSNFVFYTVLDGVGYTLYNLLSSLYYLVAAGVYLIGMILVIRAGINRALRYFDALFEAVEGMLVEEGSPIDLPAELSSTALALNGIQAERERSERAAKAAEQRKNELVVYLAHDIKTPLTSIIGYLTLLSESPDMPIETRARYANITLEKSYRLEELIEEFFEITRYNLQTIPVERSRFDVTLFCQQVIDEFYPQASSRSLEIKLEAPDELPTFADANRLSRVFNNVLKNALSYADEGSVVEVHVGESVIGTVNWLKIMVVNRGREITPEHLDRIFEKFYRGDDARTTASGGAGLGLAIAREIARAHGGDITAASENGMTSFAIWIPQAGF</sequence>
<gene>
    <name evidence="11" type="ORF">AAA083_06525</name>
</gene>
<evidence type="ECO:0000256" key="1">
    <source>
        <dbReference type="ARBA" id="ARBA00000085"/>
    </source>
</evidence>
<protein>
    <recommendedName>
        <fullName evidence="8">Sensor-like histidine kinase SenX3</fullName>
        <ecNumber evidence="3">2.7.13.3</ecNumber>
    </recommendedName>
</protein>
<dbReference type="SUPFAM" id="SSF47384">
    <property type="entry name" value="Homodimeric domain of signal transducing histidine kinase"/>
    <property type="match status" value="1"/>
</dbReference>
<keyword evidence="9" id="KW-1133">Transmembrane helix</keyword>
<comment type="subcellular location">
    <subcellularLocation>
        <location evidence="2">Cell membrane</location>
    </subcellularLocation>
</comment>
<dbReference type="PANTHER" id="PTHR45453:SF1">
    <property type="entry name" value="PHOSPHATE REGULON SENSOR PROTEIN PHOR"/>
    <property type="match status" value="1"/>
</dbReference>
<keyword evidence="9" id="KW-0472">Membrane</keyword>
<dbReference type="Gene3D" id="3.30.565.10">
    <property type="entry name" value="Histidine kinase-like ATPase, C-terminal domain"/>
    <property type="match status" value="1"/>
</dbReference>
<dbReference type="InterPro" id="IPR003594">
    <property type="entry name" value="HATPase_dom"/>
</dbReference>
<evidence type="ECO:0000256" key="6">
    <source>
        <dbReference type="ARBA" id="ARBA00022777"/>
    </source>
</evidence>
<feature type="transmembrane region" description="Helical" evidence="9">
    <location>
        <begin position="62"/>
        <end position="86"/>
    </location>
</feature>
<proteinExistence type="predicted"/>
<keyword evidence="4" id="KW-0597">Phosphoprotein</keyword>
<dbReference type="InterPro" id="IPR036890">
    <property type="entry name" value="HATPase_C_sf"/>
</dbReference>
<dbReference type="Gene3D" id="1.10.287.130">
    <property type="match status" value="1"/>
</dbReference>
<dbReference type="InterPro" id="IPR005467">
    <property type="entry name" value="His_kinase_dom"/>
</dbReference>
<dbReference type="InterPro" id="IPR004358">
    <property type="entry name" value="Sig_transdc_His_kin-like_C"/>
</dbReference>
<dbReference type="InterPro" id="IPR036097">
    <property type="entry name" value="HisK_dim/P_sf"/>
</dbReference>
<accession>A0ABV1JC27</accession>
<dbReference type="InterPro" id="IPR050351">
    <property type="entry name" value="BphY/WalK/GraS-like"/>
</dbReference>
<evidence type="ECO:0000256" key="3">
    <source>
        <dbReference type="ARBA" id="ARBA00012438"/>
    </source>
</evidence>
<keyword evidence="12" id="KW-1185">Reference proteome</keyword>
<evidence type="ECO:0000256" key="9">
    <source>
        <dbReference type="SAM" id="Phobius"/>
    </source>
</evidence>
<keyword evidence="6 11" id="KW-0418">Kinase</keyword>
<evidence type="ECO:0000256" key="2">
    <source>
        <dbReference type="ARBA" id="ARBA00004236"/>
    </source>
</evidence>
<name>A0ABV1JC27_9ACTN</name>
<dbReference type="PROSITE" id="PS50109">
    <property type="entry name" value="HIS_KIN"/>
    <property type="match status" value="1"/>
</dbReference>
<feature type="transmembrane region" description="Helical" evidence="9">
    <location>
        <begin position="21"/>
        <end position="42"/>
    </location>
</feature>
<comment type="catalytic activity">
    <reaction evidence="1">
        <text>ATP + protein L-histidine = ADP + protein N-phospho-L-histidine.</text>
        <dbReference type="EC" id="2.7.13.3"/>
    </reaction>
</comment>
<dbReference type="Pfam" id="PF00512">
    <property type="entry name" value="HisKA"/>
    <property type="match status" value="1"/>
</dbReference>
<evidence type="ECO:0000313" key="11">
    <source>
        <dbReference type="EMBL" id="MEQ3362626.1"/>
    </source>
</evidence>
<dbReference type="EMBL" id="JBBNOP010000004">
    <property type="protein sequence ID" value="MEQ3362626.1"/>
    <property type="molecule type" value="Genomic_DNA"/>
</dbReference>
<keyword evidence="5" id="KW-0808">Transferase</keyword>
<evidence type="ECO:0000313" key="12">
    <source>
        <dbReference type="Proteomes" id="UP001487305"/>
    </source>
</evidence>
<dbReference type="GO" id="GO:0016301">
    <property type="term" value="F:kinase activity"/>
    <property type="evidence" value="ECO:0007669"/>
    <property type="project" value="UniProtKB-KW"/>
</dbReference>
<dbReference type="InterPro" id="IPR003661">
    <property type="entry name" value="HisK_dim/P_dom"/>
</dbReference>
<dbReference type="PANTHER" id="PTHR45453">
    <property type="entry name" value="PHOSPHATE REGULON SENSOR PROTEIN PHOR"/>
    <property type="match status" value="1"/>
</dbReference>
<evidence type="ECO:0000256" key="5">
    <source>
        <dbReference type="ARBA" id="ARBA00022679"/>
    </source>
</evidence>